<dbReference type="Pfam" id="PF12833">
    <property type="entry name" value="HTH_18"/>
    <property type="match status" value="1"/>
</dbReference>
<proteinExistence type="predicted"/>
<keyword evidence="3" id="KW-0804">Transcription</keyword>
<feature type="domain" description="HTH araC/xylS-type" evidence="4">
    <location>
        <begin position="179"/>
        <end position="276"/>
    </location>
</feature>
<keyword evidence="1" id="KW-0805">Transcription regulation</keyword>
<evidence type="ECO:0000313" key="5">
    <source>
        <dbReference type="EMBL" id="GIP19350.1"/>
    </source>
</evidence>
<name>A0A919YTC6_9BACL</name>
<dbReference type="InterPro" id="IPR018060">
    <property type="entry name" value="HTH_AraC"/>
</dbReference>
<dbReference type="AlphaFoldDB" id="A0A919YTC6"/>
<accession>A0A919YTC6</accession>
<organism evidence="5 6">
    <name type="scientific">Paenibacillus montaniterrae</name>
    <dbReference type="NCBI Taxonomy" id="429341"/>
    <lineage>
        <taxon>Bacteria</taxon>
        <taxon>Bacillati</taxon>
        <taxon>Bacillota</taxon>
        <taxon>Bacilli</taxon>
        <taxon>Bacillales</taxon>
        <taxon>Paenibacillaceae</taxon>
        <taxon>Paenibacillus</taxon>
    </lineage>
</organism>
<evidence type="ECO:0000259" key="4">
    <source>
        <dbReference type="PROSITE" id="PS01124"/>
    </source>
</evidence>
<dbReference type="SUPFAM" id="SSF46689">
    <property type="entry name" value="Homeodomain-like"/>
    <property type="match status" value="2"/>
</dbReference>
<dbReference type="SUPFAM" id="SSF51215">
    <property type="entry name" value="Regulatory protein AraC"/>
    <property type="match status" value="1"/>
</dbReference>
<dbReference type="PROSITE" id="PS01124">
    <property type="entry name" value="HTH_ARAC_FAMILY_2"/>
    <property type="match status" value="1"/>
</dbReference>
<comment type="caution">
    <text evidence="5">The sequence shown here is derived from an EMBL/GenBank/DDBJ whole genome shotgun (WGS) entry which is preliminary data.</text>
</comment>
<dbReference type="GO" id="GO:0003700">
    <property type="term" value="F:DNA-binding transcription factor activity"/>
    <property type="evidence" value="ECO:0007669"/>
    <property type="project" value="InterPro"/>
</dbReference>
<evidence type="ECO:0000313" key="6">
    <source>
        <dbReference type="Proteomes" id="UP000683139"/>
    </source>
</evidence>
<evidence type="ECO:0000256" key="3">
    <source>
        <dbReference type="ARBA" id="ARBA00023163"/>
    </source>
</evidence>
<dbReference type="InterPro" id="IPR003313">
    <property type="entry name" value="AraC-bd"/>
</dbReference>
<dbReference type="RefSeq" id="WP_213519997.1">
    <property type="nucleotide sequence ID" value="NZ_BOSE01000014.1"/>
</dbReference>
<dbReference type="Gene3D" id="2.60.120.10">
    <property type="entry name" value="Jelly Rolls"/>
    <property type="match status" value="1"/>
</dbReference>
<dbReference type="PROSITE" id="PS00041">
    <property type="entry name" value="HTH_ARAC_FAMILY_1"/>
    <property type="match status" value="1"/>
</dbReference>
<dbReference type="EMBL" id="BOSE01000014">
    <property type="protein sequence ID" value="GIP19350.1"/>
    <property type="molecule type" value="Genomic_DNA"/>
</dbReference>
<keyword evidence="6" id="KW-1185">Reference proteome</keyword>
<dbReference type="Proteomes" id="UP000683139">
    <property type="component" value="Unassembled WGS sequence"/>
</dbReference>
<dbReference type="Gene3D" id="1.10.10.60">
    <property type="entry name" value="Homeodomain-like"/>
    <property type="match status" value="2"/>
</dbReference>
<dbReference type="SMART" id="SM00342">
    <property type="entry name" value="HTH_ARAC"/>
    <property type="match status" value="1"/>
</dbReference>
<evidence type="ECO:0000256" key="2">
    <source>
        <dbReference type="ARBA" id="ARBA00023125"/>
    </source>
</evidence>
<protein>
    <submittedName>
        <fullName evidence="5">AraC family transcriptional regulator</fullName>
    </submittedName>
</protein>
<dbReference type="InterPro" id="IPR018062">
    <property type="entry name" value="HTH_AraC-typ_CS"/>
</dbReference>
<evidence type="ECO:0000256" key="1">
    <source>
        <dbReference type="ARBA" id="ARBA00023015"/>
    </source>
</evidence>
<dbReference type="InterPro" id="IPR037923">
    <property type="entry name" value="HTH-like"/>
</dbReference>
<sequence>MIDYLYDPVTEDVLLLHMSSCNYKSVFHRHNGYEIYLFLQGNVNFYVEHSCYKLTRGNILTIRPDEFHRADCLDSSLYERIAINLKLPFLEQLSTLQTDLHRCFSGNLKERNHITTLSDPEINEFLMLTQKLKAVIHSNKYGDDILTRCYISQLLLLVNKAMQNDKVERSPNIMPKLLSDIFELIETNITEPITLKMLSDKLYLNGTYISRKFKQITGLTLQQYIIEKRIALAKQYLLEGQSVTDTCYLSGFKNYSNFIRTFTKQTGISPGKYKAT</sequence>
<dbReference type="PANTHER" id="PTHR43280:SF34">
    <property type="entry name" value="ARAC-FAMILY TRANSCRIPTIONAL REGULATOR"/>
    <property type="match status" value="1"/>
</dbReference>
<dbReference type="GO" id="GO:0043565">
    <property type="term" value="F:sequence-specific DNA binding"/>
    <property type="evidence" value="ECO:0007669"/>
    <property type="project" value="InterPro"/>
</dbReference>
<dbReference type="InterPro" id="IPR009057">
    <property type="entry name" value="Homeodomain-like_sf"/>
</dbReference>
<gene>
    <name evidence="5" type="ORF">J40TS1_49920</name>
</gene>
<dbReference type="Pfam" id="PF02311">
    <property type="entry name" value="AraC_binding"/>
    <property type="match status" value="1"/>
</dbReference>
<reference evidence="5" key="1">
    <citation type="submission" date="2021-03" db="EMBL/GenBank/DDBJ databases">
        <title>Antimicrobial resistance genes in bacteria isolated from Japanese honey, and their potential for conferring macrolide and lincosamide resistance in the American foulbrood pathogen Paenibacillus larvae.</title>
        <authorList>
            <person name="Okamoto M."/>
            <person name="Kumagai M."/>
            <person name="Kanamori H."/>
            <person name="Takamatsu D."/>
        </authorList>
    </citation>
    <scope>NUCLEOTIDE SEQUENCE</scope>
    <source>
        <strain evidence="5">J40TS1</strain>
    </source>
</reference>
<dbReference type="InterPro" id="IPR014710">
    <property type="entry name" value="RmlC-like_jellyroll"/>
</dbReference>
<dbReference type="PANTHER" id="PTHR43280">
    <property type="entry name" value="ARAC-FAMILY TRANSCRIPTIONAL REGULATOR"/>
    <property type="match status" value="1"/>
</dbReference>
<keyword evidence="2" id="KW-0238">DNA-binding</keyword>